<dbReference type="EMBL" id="MFYX01000009">
    <property type="protein sequence ID" value="OGK07388.1"/>
    <property type="molecule type" value="Genomic_DNA"/>
</dbReference>
<name>A0A1F7FL76_UNCRA</name>
<sequence length="64" mass="7397">MKKNNHTINQLDTLLEEYKTIFEVTSQATDKNAYLKNQKTLEELGEKIKTMQFNARLGLKPGLL</sequence>
<reference evidence="1 2" key="1">
    <citation type="journal article" date="2016" name="Nat. Commun.">
        <title>Thousands of microbial genomes shed light on interconnected biogeochemical processes in an aquifer system.</title>
        <authorList>
            <person name="Anantharaman K."/>
            <person name="Brown C.T."/>
            <person name="Hug L.A."/>
            <person name="Sharon I."/>
            <person name="Castelle C.J."/>
            <person name="Probst A.J."/>
            <person name="Thomas B.C."/>
            <person name="Singh A."/>
            <person name="Wilkins M.J."/>
            <person name="Karaoz U."/>
            <person name="Brodie E.L."/>
            <person name="Williams K.H."/>
            <person name="Hubbard S.S."/>
            <person name="Banfield J.F."/>
        </authorList>
    </citation>
    <scope>NUCLEOTIDE SEQUENCE [LARGE SCALE GENOMIC DNA]</scope>
</reference>
<protein>
    <submittedName>
        <fullName evidence="1">Uncharacterized protein</fullName>
    </submittedName>
</protein>
<accession>A0A1F7FL76</accession>
<evidence type="ECO:0000313" key="2">
    <source>
        <dbReference type="Proteomes" id="UP000179243"/>
    </source>
</evidence>
<proteinExistence type="predicted"/>
<gene>
    <name evidence="1" type="ORF">A2519_21210</name>
</gene>
<comment type="caution">
    <text evidence="1">The sequence shown here is derived from an EMBL/GenBank/DDBJ whole genome shotgun (WGS) entry which is preliminary data.</text>
</comment>
<organism evidence="1 2">
    <name type="scientific">Candidatus Raymondbacteria bacterium RIFOXYD12_FULL_49_13</name>
    <dbReference type="NCBI Taxonomy" id="1817890"/>
    <lineage>
        <taxon>Bacteria</taxon>
        <taxon>Raymondiibacteriota</taxon>
    </lineage>
</organism>
<dbReference type="AlphaFoldDB" id="A0A1F7FL76"/>
<dbReference type="Proteomes" id="UP000179243">
    <property type="component" value="Unassembled WGS sequence"/>
</dbReference>
<evidence type="ECO:0000313" key="1">
    <source>
        <dbReference type="EMBL" id="OGK07388.1"/>
    </source>
</evidence>